<organism evidence="6 7">
    <name type="scientific">Thermobrachium celere DSM 8682</name>
    <dbReference type="NCBI Taxonomy" id="941824"/>
    <lineage>
        <taxon>Bacteria</taxon>
        <taxon>Bacillati</taxon>
        <taxon>Bacillota</taxon>
        <taxon>Clostridia</taxon>
        <taxon>Eubacteriales</taxon>
        <taxon>Clostridiaceae</taxon>
        <taxon>Thermobrachium</taxon>
    </lineage>
</organism>
<evidence type="ECO:0000256" key="3">
    <source>
        <dbReference type="PIRSR" id="PIRSR037505-2"/>
    </source>
</evidence>
<dbReference type="GO" id="GO:0008270">
    <property type="term" value="F:zinc ion binding"/>
    <property type="evidence" value="ECO:0007669"/>
    <property type="project" value="InterPro"/>
</dbReference>
<dbReference type="GO" id="GO:0032259">
    <property type="term" value="P:methylation"/>
    <property type="evidence" value="ECO:0007669"/>
    <property type="project" value="UniProtKB-KW"/>
</dbReference>
<protein>
    <submittedName>
        <fullName evidence="6">5-methyltetrahydrofolate--homocysteine methyltransferase</fullName>
        <ecNumber evidence="6">2.1.1.13</ecNumber>
    </submittedName>
</protein>
<dbReference type="PIRSF" id="PIRSF037505">
    <property type="entry name" value="Betaine_HMT"/>
    <property type="match status" value="1"/>
</dbReference>
<evidence type="ECO:0000313" key="7">
    <source>
        <dbReference type="Proteomes" id="UP000014923"/>
    </source>
</evidence>
<dbReference type="PANTHER" id="PTHR11103">
    <property type="entry name" value="SLR1189 PROTEIN"/>
    <property type="match status" value="1"/>
</dbReference>
<evidence type="ECO:0000256" key="1">
    <source>
        <dbReference type="ARBA" id="ARBA00022603"/>
    </source>
</evidence>
<keyword evidence="1 4" id="KW-0489">Methyltransferase</keyword>
<dbReference type="PROSITE" id="PS50970">
    <property type="entry name" value="HCY"/>
    <property type="match status" value="1"/>
</dbReference>
<keyword evidence="2 4" id="KW-0808">Transferase</keyword>
<accession>R7RQ97</accession>
<dbReference type="Pfam" id="PF02574">
    <property type="entry name" value="S-methyl_trans"/>
    <property type="match status" value="1"/>
</dbReference>
<dbReference type="EC" id="2.1.1.13" evidence="6"/>
<evidence type="ECO:0000259" key="5">
    <source>
        <dbReference type="PROSITE" id="PS50970"/>
    </source>
</evidence>
<evidence type="ECO:0000256" key="2">
    <source>
        <dbReference type="ARBA" id="ARBA00022679"/>
    </source>
</evidence>
<feature type="domain" description="Hcy-binding" evidence="5">
    <location>
        <begin position="1"/>
        <end position="279"/>
    </location>
</feature>
<keyword evidence="7" id="KW-1185">Reference proteome</keyword>
<feature type="binding site" evidence="3 4">
    <location>
        <position position="199"/>
    </location>
    <ligand>
        <name>Zn(2+)</name>
        <dbReference type="ChEBI" id="CHEBI:29105"/>
    </ligand>
</feature>
<dbReference type="GO" id="GO:0008705">
    <property type="term" value="F:methionine synthase activity"/>
    <property type="evidence" value="ECO:0007669"/>
    <property type="project" value="UniProtKB-EC"/>
</dbReference>
<dbReference type="EMBL" id="CAVN010000087">
    <property type="protein sequence ID" value="CDF57415.1"/>
    <property type="molecule type" value="Genomic_DNA"/>
</dbReference>
<keyword evidence="3 4" id="KW-0862">Zinc</keyword>
<reference evidence="6" key="1">
    <citation type="submission" date="2013-03" db="EMBL/GenBank/DDBJ databases">
        <title>Draft genome sequence of the hydrogen-ethanol-producing anaerobic alkalithermophilic Caloramator celere.</title>
        <authorList>
            <person name="Ciranna A."/>
            <person name="Larjo A."/>
            <person name="Kivisto A."/>
            <person name="Santala V."/>
            <person name="Roos C."/>
            <person name="Karp M."/>
        </authorList>
    </citation>
    <scope>NUCLEOTIDE SEQUENCE [LARGE SCALE GENOMIC DNA]</scope>
    <source>
        <strain evidence="6">DSM 8682</strain>
    </source>
</reference>
<keyword evidence="3 4" id="KW-0479">Metal-binding</keyword>
<comment type="cofactor">
    <cofactor evidence="3">
        <name>Zn(2+)</name>
        <dbReference type="ChEBI" id="CHEBI:29105"/>
    </cofactor>
    <text evidence="3">Binds 1 zinc ion per subunit.</text>
</comment>
<gene>
    <name evidence="6" type="ORF">TCEL_01329</name>
</gene>
<evidence type="ECO:0000256" key="4">
    <source>
        <dbReference type="PROSITE-ProRule" id="PRU00333"/>
    </source>
</evidence>
<dbReference type="InterPro" id="IPR017226">
    <property type="entry name" value="BHMT-like"/>
</dbReference>
<dbReference type="PANTHER" id="PTHR11103:SF18">
    <property type="entry name" value="SLR1189 PROTEIN"/>
    <property type="match status" value="1"/>
</dbReference>
<evidence type="ECO:0000313" key="6">
    <source>
        <dbReference type="EMBL" id="CDF57415.1"/>
    </source>
</evidence>
<dbReference type="eggNOG" id="COG0646">
    <property type="taxonomic scope" value="Bacteria"/>
</dbReference>
<feature type="binding site" evidence="3 4">
    <location>
        <position position="264"/>
    </location>
    <ligand>
        <name>Zn(2+)</name>
        <dbReference type="ChEBI" id="CHEBI:29105"/>
    </ligand>
</feature>
<comment type="caution">
    <text evidence="6">The sequence shown here is derived from an EMBL/GenBank/DDBJ whole genome shotgun (WGS) entry which is preliminary data.</text>
</comment>
<dbReference type="InterPro" id="IPR003726">
    <property type="entry name" value="HCY_dom"/>
</dbReference>
<dbReference type="AlphaFoldDB" id="R7RQ97"/>
<dbReference type="SUPFAM" id="SSF82282">
    <property type="entry name" value="Homocysteine S-methyltransferase"/>
    <property type="match status" value="1"/>
</dbReference>
<dbReference type="InterPro" id="IPR036589">
    <property type="entry name" value="HCY_dom_sf"/>
</dbReference>
<dbReference type="RefSeq" id="WP_018660542.1">
    <property type="nucleotide sequence ID" value="NZ_HF952018.1"/>
</dbReference>
<sequence>MLQFKKDRVMILDGAMGTMVQKYKGIRNIIPDTLNVLEAELIKKIHNEYANAGCDAVVTNTFRSNRLTMYECGFDFKEVIKRGIDIARSVRKDLLVAQDIGPIGRFIEPKGPISKGQAFEIYREQIEIGKEEGVDFILIETMYDIEELDIALKAADDFSIPVFASMTFNKEGSTFLGYTVYDMVKTVEKHRVAVVGANCSTGPTDMVNIVKKLLNTTNIPVLAKPNAGIPRDVEGNLVYDVNEDDFAEYILTMINLGVKVVGGCCGTTPSYIRKIRVKYDVLG</sequence>
<name>R7RQ97_9CLOT</name>
<feature type="binding site" evidence="3 4">
    <location>
        <position position="265"/>
    </location>
    <ligand>
        <name>Zn(2+)</name>
        <dbReference type="ChEBI" id="CHEBI:29105"/>
    </ligand>
</feature>
<dbReference type="Proteomes" id="UP000014923">
    <property type="component" value="Unassembled WGS sequence"/>
</dbReference>
<dbReference type="HOGENOM" id="CLU_004914_3_0_9"/>
<proteinExistence type="predicted"/>
<dbReference type="Gene3D" id="3.20.20.330">
    <property type="entry name" value="Homocysteine-binding-like domain"/>
    <property type="match status" value="1"/>
</dbReference>